<dbReference type="EMBL" id="CP041614">
    <property type="protein sequence ID" value="QDO82319.1"/>
    <property type="molecule type" value="Genomic_DNA"/>
</dbReference>
<evidence type="ECO:0000256" key="2">
    <source>
        <dbReference type="ARBA" id="ARBA00001966"/>
    </source>
</evidence>
<dbReference type="InterPro" id="IPR006657">
    <property type="entry name" value="MoPterin_dinucl-bd_dom"/>
</dbReference>
<dbReference type="PANTHER" id="PTHR43105:SF10">
    <property type="entry name" value="NADH-QUINONE OXIDOREDUCTASE SUBUNIT G"/>
    <property type="match status" value="1"/>
</dbReference>
<comment type="similarity">
    <text evidence="3">Belongs to the prokaryotic molybdopterin-containing oxidoreductase family. NasA/NapA/NarB subfamily.</text>
</comment>
<dbReference type="Gene3D" id="2.20.25.90">
    <property type="entry name" value="ADC-like domains"/>
    <property type="match status" value="1"/>
</dbReference>
<evidence type="ECO:0000256" key="3">
    <source>
        <dbReference type="ARBA" id="ARBA00008747"/>
    </source>
</evidence>
<dbReference type="Gene3D" id="2.40.40.20">
    <property type="match status" value="1"/>
</dbReference>
<keyword evidence="8" id="KW-0560">Oxidoreductase</keyword>
<evidence type="ECO:0000256" key="9">
    <source>
        <dbReference type="ARBA" id="ARBA00023004"/>
    </source>
</evidence>
<evidence type="ECO:0000256" key="4">
    <source>
        <dbReference type="ARBA" id="ARBA00022485"/>
    </source>
</evidence>
<dbReference type="NCBIfam" id="TIGR01409">
    <property type="entry name" value="TAT_signal_seq"/>
    <property type="match status" value="1"/>
</dbReference>
<dbReference type="InterPro" id="IPR006656">
    <property type="entry name" value="Mopterin_OxRdtase"/>
</dbReference>
<dbReference type="InterPro" id="IPR041957">
    <property type="entry name" value="CT_Nitrate-R-NapA-like"/>
</dbReference>
<accession>A0ABX5WTB8</accession>
<organism evidence="13 14">
    <name type="scientific">Shewanella psychropiezotolerans</name>
    <dbReference type="NCBI Taxonomy" id="2593655"/>
    <lineage>
        <taxon>Bacteria</taxon>
        <taxon>Pseudomonadati</taxon>
        <taxon>Pseudomonadota</taxon>
        <taxon>Gammaproteobacteria</taxon>
        <taxon>Alteromonadales</taxon>
        <taxon>Shewanellaceae</taxon>
        <taxon>Shewanella</taxon>
    </lineage>
</organism>
<keyword evidence="6" id="KW-0479">Metal-binding</keyword>
<evidence type="ECO:0000256" key="5">
    <source>
        <dbReference type="ARBA" id="ARBA00022505"/>
    </source>
</evidence>
<keyword evidence="9" id="KW-0408">Iron</keyword>
<keyword evidence="7" id="KW-0732">Signal</keyword>
<evidence type="ECO:0000256" key="11">
    <source>
        <dbReference type="ARBA" id="ARBA00023063"/>
    </source>
</evidence>
<dbReference type="SUPFAM" id="SSF50692">
    <property type="entry name" value="ADC-like"/>
    <property type="match status" value="1"/>
</dbReference>
<keyword evidence="14" id="KW-1185">Reference proteome</keyword>
<dbReference type="InterPro" id="IPR006963">
    <property type="entry name" value="Mopterin_OxRdtase_4Fe-4S_dom"/>
</dbReference>
<evidence type="ECO:0000256" key="7">
    <source>
        <dbReference type="ARBA" id="ARBA00022729"/>
    </source>
</evidence>
<protein>
    <submittedName>
        <fullName evidence="13">Molybdopterin-dependent oxidoreductase</fullName>
    </submittedName>
</protein>
<reference evidence="13 14" key="1">
    <citation type="submission" date="2019-07" db="EMBL/GenBank/DDBJ databases">
        <title>Shewanella sp. YLB-06 whole genomic sequence.</title>
        <authorList>
            <person name="Yu L."/>
        </authorList>
    </citation>
    <scope>NUCLEOTIDE SEQUENCE [LARGE SCALE GENOMIC DNA]</scope>
    <source>
        <strain evidence="13 14">YLB-06</strain>
    </source>
</reference>
<evidence type="ECO:0000313" key="14">
    <source>
        <dbReference type="Proteomes" id="UP000315947"/>
    </source>
</evidence>
<dbReference type="Pfam" id="PF04879">
    <property type="entry name" value="Molybdop_Fe4S4"/>
    <property type="match status" value="1"/>
</dbReference>
<dbReference type="Pfam" id="PF01568">
    <property type="entry name" value="Molydop_binding"/>
    <property type="match status" value="1"/>
</dbReference>
<feature type="domain" description="4Fe-4S Mo/W bis-MGD-type" evidence="12">
    <location>
        <begin position="50"/>
        <end position="106"/>
    </location>
</feature>
<dbReference type="InterPro" id="IPR050123">
    <property type="entry name" value="Prok_molybdopt-oxidoreductase"/>
</dbReference>
<dbReference type="InterPro" id="IPR009010">
    <property type="entry name" value="Asp_de-COase-like_dom_sf"/>
</dbReference>
<dbReference type="PROSITE" id="PS51318">
    <property type="entry name" value="TAT"/>
    <property type="match status" value="1"/>
</dbReference>
<dbReference type="Gene3D" id="3.40.50.740">
    <property type="match status" value="1"/>
</dbReference>
<keyword evidence="11" id="KW-0534">Nitrate assimilation</keyword>
<evidence type="ECO:0000313" key="13">
    <source>
        <dbReference type="EMBL" id="QDO82319.1"/>
    </source>
</evidence>
<dbReference type="SUPFAM" id="SSF53706">
    <property type="entry name" value="Formate dehydrogenase/DMSO reductase, domains 1-3"/>
    <property type="match status" value="1"/>
</dbReference>
<evidence type="ECO:0000256" key="6">
    <source>
        <dbReference type="ARBA" id="ARBA00022723"/>
    </source>
</evidence>
<dbReference type="PANTHER" id="PTHR43105">
    <property type="entry name" value="RESPIRATORY NITRATE REDUCTASE"/>
    <property type="match status" value="1"/>
</dbReference>
<dbReference type="PROSITE" id="PS51669">
    <property type="entry name" value="4FE4S_MOW_BIS_MGD"/>
    <property type="match status" value="1"/>
</dbReference>
<dbReference type="Proteomes" id="UP000315947">
    <property type="component" value="Chromosome"/>
</dbReference>
<evidence type="ECO:0000259" key="12">
    <source>
        <dbReference type="PROSITE" id="PS51669"/>
    </source>
</evidence>
<proteinExistence type="inferred from homology"/>
<sequence>MKRSKENNVSRRNFLKGSGFIATTAAGGGLFVASNPELEAAPATAAPKKRTTALAQCPYCGVGCGTIIQAEDGKIVSMRPDKDHPTNYGLQCIKGLTAAEPMYVDRMEGDPYVRKDVWAEWQKPNHGNIEYISNTKGSFDEEHFIRVPYHDASDMVARKVVHFAKKYSGNSISLYGSGQLTMEGQYLENLFMKGVLGSNTIEANARMCMTSAVTGYFATLGSDTPPLAYDDIEMSDMVMHFGHNARESHPIIFWRIADYKKKNDIPTVVVDPRETGTSKGYEDINSKNHVHVPILNGDISFLNSIAHVLLKEHKDVIDWDFLKAHVNGWEEYVEGVQNDYSPEQVQDRMGGVNHDVNPEKIRQVAQMFADATRKRLARGKGKQDGKGTGGVIIMWGIGYNQHIHGQHNVISIINLLTLTGNLAKPGCGPFSMTGQPNAMGERFTGGLTGRLPFNEGLSNLKHRKHMAKMWRIPEKNLDNAANSPNPGFAVGMMERALKDDLKAMFLVYATHIDLPDQYNLVRPALLKTFNVVQEIYRHAPNNLYADVIFPACTWGEVNGVYISSERRINITEKAAQGPKGCRPDMDMVIDKGKEIADLLGMDGDAIFPYKRGEDGEYDAEEVFRDVCRASVGTDADLTGILEREKLDGISPYEQLKTLRGIQWPAPNYDSAKNGGTKRRYMMQEGQWENRPYGYFRTKDGKVNMKLCKQDYSQRKEITKKLMEFGVKKDHYTIDNQDLIIKARDMGLTPDLPDEEFRGIPWKEVPNDKYPYWMGLGVVYEHFHTAKSNRSPTTRRLVPEMYVEMHSEDAKDLGIKDGEWVRVVTRRGSLEARAQVGGTDSIVKPARNSVPRGYMFGPWNLSVADSADPKKNKWLANGISNRCWDPVSGQVDFKKLAARIEKI</sequence>
<comment type="cofactor">
    <cofactor evidence="2">
        <name>[4Fe-4S] cluster</name>
        <dbReference type="ChEBI" id="CHEBI:49883"/>
    </cofactor>
</comment>
<dbReference type="InterPro" id="IPR019546">
    <property type="entry name" value="TAT_signal_bac_arc"/>
</dbReference>
<dbReference type="CDD" id="cd02791">
    <property type="entry name" value="MopB_CT_Nitrate-R-NapA-like"/>
    <property type="match status" value="1"/>
</dbReference>
<name>A0ABX5WTB8_9GAMM</name>
<dbReference type="InterPro" id="IPR006311">
    <property type="entry name" value="TAT_signal"/>
</dbReference>
<keyword evidence="4" id="KW-0004">4Fe-4S</keyword>
<dbReference type="SMART" id="SM00926">
    <property type="entry name" value="Molybdop_Fe4S4"/>
    <property type="match status" value="1"/>
</dbReference>
<gene>
    <name evidence="13" type="ORF">FM037_02540</name>
</gene>
<dbReference type="Pfam" id="PF00384">
    <property type="entry name" value="Molybdopterin"/>
    <property type="match status" value="1"/>
</dbReference>
<evidence type="ECO:0000256" key="8">
    <source>
        <dbReference type="ARBA" id="ARBA00023002"/>
    </source>
</evidence>
<dbReference type="Gene3D" id="3.40.228.10">
    <property type="entry name" value="Dimethylsulfoxide Reductase, domain 2"/>
    <property type="match status" value="1"/>
</dbReference>
<keyword evidence="5" id="KW-0500">Molybdenum</keyword>
<keyword evidence="10" id="KW-0411">Iron-sulfur</keyword>
<dbReference type="RefSeq" id="WP_144044710.1">
    <property type="nucleotide sequence ID" value="NZ_CP041614.1"/>
</dbReference>
<evidence type="ECO:0000256" key="10">
    <source>
        <dbReference type="ARBA" id="ARBA00023014"/>
    </source>
</evidence>
<comment type="cofactor">
    <cofactor evidence="1">
        <name>Mo-bis(molybdopterin guanine dinucleotide)</name>
        <dbReference type="ChEBI" id="CHEBI:60539"/>
    </cofactor>
</comment>
<evidence type="ECO:0000256" key="1">
    <source>
        <dbReference type="ARBA" id="ARBA00001942"/>
    </source>
</evidence>